<dbReference type="OrthoDB" id="5771510at2"/>
<sequence length="129" mass="15199">MQVERLNLETNEKEKVDCIGIVQFIGHDKNADLTDGKNYYVIGFHQQLLKVIDDTQDYYYYIPFDANDIGQKEGIVSGFHIIEDPTGKIHELFASYKKDFDLKQKKRSQKLSQRLIQWKLKKLDEKESK</sequence>
<protein>
    <submittedName>
        <fullName evidence="1">Uncharacterized protein</fullName>
    </submittedName>
</protein>
<dbReference type="RefSeq" id="WP_087360498.1">
    <property type="nucleotide sequence ID" value="NZ_NFLJ01000070.1"/>
</dbReference>
<dbReference type="Proteomes" id="UP000195305">
    <property type="component" value="Unassembled WGS sequence"/>
</dbReference>
<gene>
    <name evidence="1" type="ORF">B5E75_13900</name>
</gene>
<evidence type="ECO:0000313" key="1">
    <source>
        <dbReference type="EMBL" id="OUQ30012.1"/>
    </source>
</evidence>
<comment type="caution">
    <text evidence="1">The sequence shown here is derived from an EMBL/GenBank/DDBJ whole genome shotgun (WGS) entry which is preliminary data.</text>
</comment>
<accession>A0A1Y4SM38</accession>
<dbReference type="EMBL" id="NFLJ01000070">
    <property type="protein sequence ID" value="OUQ30012.1"/>
    <property type="molecule type" value="Genomic_DNA"/>
</dbReference>
<organism evidence="1 2">
    <name type="scientific">Massilimicrobiota timonensis</name>
    <dbReference type="NCBI Taxonomy" id="1776392"/>
    <lineage>
        <taxon>Bacteria</taxon>
        <taxon>Bacillati</taxon>
        <taxon>Bacillota</taxon>
        <taxon>Erysipelotrichia</taxon>
        <taxon>Erysipelotrichales</taxon>
        <taxon>Erysipelotrichaceae</taxon>
        <taxon>Massilimicrobiota</taxon>
    </lineage>
</organism>
<reference evidence="1 2" key="1">
    <citation type="journal article" date="2018" name="BMC Genomics">
        <title>Whole genome sequencing and function prediction of 133 gut anaerobes isolated from chicken caecum in pure cultures.</title>
        <authorList>
            <person name="Medvecky M."/>
            <person name="Cejkova D."/>
            <person name="Polansky O."/>
            <person name="Karasova D."/>
            <person name="Kubasova T."/>
            <person name="Cizek A."/>
            <person name="Rychlik I."/>
        </authorList>
    </citation>
    <scope>NUCLEOTIDE SEQUENCE [LARGE SCALE GENOMIC DNA]</scope>
    <source>
        <strain evidence="1 2">An13</strain>
    </source>
</reference>
<keyword evidence="2" id="KW-1185">Reference proteome</keyword>
<evidence type="ECO:0000313" key="2">
    <source>
        <dbReference type="Proteomes" id="UP000195305"/>
    </source>
</evidence>
<name>A0A1Y4SM38_9FIRM</name>
<dbReference type="AlphaFoldDB" id="A0A1Y4SM38"/>
<proteinExistence type="predicted"/>